<dbReference type="InterPro" id="IPR042099">
    <property type="entry name" value="ANL_N_sf"/>
</dbReference>
<evidence type="ECO:0000313" key="2">
    <source>
        <dbReference type="EMBL" id="GAA4113047.1"/>
    </source>
</evidence>
<dbReference type="NCBIfam" id="TIGR03089">
    <property type="entry name" value="TIGR03089 family protein"/>
    <property type="match status" value="1"/>
</dbReference>
<sequence>MGDTLGAPDRAAGPYAVGVTTFSAVLSDLLRRDPGRPLVTFYDHATGERVELSVTTYANWVAKACSLLVDEHGLERGDRVRIDLPPHWLGHVFLGAAWYAGLVVDLRGDVAGPTDPSDLPGAVVCGPDGLDRWAEHADDLPVLACSLLPLGVRFATPLPVGVHDVGVEIWGQPDAFAPWEPAEPDDAAVLLTDGPLSQAAMWEAAAAGSLLSDGGRLLAVSNPASPPGFSTFTEPLARSGSVVLVAHPDPDRLGSTAHDERVTVREDA</sequence>
<accession>A0ABP7XDW7</accession>
<keyword evidence="3" id="KW-1185">Reference proteome</keyword>
<protein>
    <submittedName>
        <fullName evidence="2">TIGR03089 family protein</fullName>
    </submittedName>
</protein>
<gene>
    <name evidence="2" type="ORF">GCM10022215_09890</name>
</gene>
<proteinExistence type="predicted"/>
<comment type="caution">
    <text evidence="2">The sequence shown here is derived from an EMBL/GenBank/DDBJ whole genome shotgun (WGS) entry which is preliminary data.</text>
</comment>
<dbReference type="Proteomes" id="UP001501495">
    <property type="component" value="Unassembled WGS sequence"/>
</dbReference>
<organism evidence="2 3">
    <name type="scientific">Nocardioides fonticola</name>
    <dbReference type="NCBI Taxonomy" id="450363"/>
    <lineage>
        <taxon>Bacteria</taxon>
        <taxon>Bacillati</taxon>
        <taxon>Actinomycetota</taxon>
        <taxon>Actinomycetes</taxon>
        <taxon>Propionibacteriales</taxon>
        <taxon>Nocardioidaceae</taxon>
        <taxon>Nocardioides</taxon>
    </lineage>
</organism>
<dbReference type="SUPFAM" id="SSF56801">
    <property type="entry name" value="Acetyl-CoA synthetase-like"/>
    <property type="match status" value="1"/>
</dbReference>
<feature type="compositionally biased region" description="Basic and acidic residues" evidence="1">
    <location>
        <begin position="248"/>
        <end position="268"/>
    </location>
</feature>
<dbReference type="EMBL" id="BAAAZH010000008">
    <property type="protein sequence ID" value="GAA4113047.1"/>
    <property type="molecule type" value="Genomic_DNA"/>
</dbReference>
<dbReference type="Gene3D" id="3.40.50.12780">
    <property type="entry name" value="N-terminal domain of ligase-like"/>
    <property type="match status" value="1"/>
</dbReference>
<feature type="region of interest" description="Disordered" evidence="1">
    <location>
        <begin position="247"/>
        <end position="268"/>
    </location>
</feature>
<evidence type="ECO:0000256" key="1">
    <source>
        <dbReference type="SAM" id="MobiDB-lite"/>
    </source>
</evidence>
<name>A0ABP7XDW7_9ACTN</name>
<dbReference type="InterPro" id="IPR017523">
    <property type="entry name" value="Rv3268"/>
</dbReference>
<reference evidence="3" key="1">
    <citation type="journal article" date="2019" name="Int. J. Syst. Evol. Microbiol.">
        <title>The Global Catalogue of Microorganisms (GCM) 10K type strain sequencing project: providing services to taxonomists for standard genome sequencing and annotation.</title>
        <authorList>
            <consortium name="The Broad Institute Genomics Platform"/>
            <consortium name="The Broad Institute Genome Sequencing Center for Infectious Disease"/>
            <person name="Wu L."/>
            <person name="Ma J."/>
        </authorList>
    </citation>
    <scope>NUCLEOTIDE SEQUENCE [LARGE SCALE GENOMIC DNA]</scope>
    <source>
        <strain evidence="3">JCM 16703</strain>
    </source>
</reference>
<evidence type="ECO:0000313" key="3">
    <source>
        <dbReference type="Proteomes" id="UP001501495"/>
    </source>
</evidence>